<dbReference type="RefSeq" id="XP_025526487.1">
    <property type="nucleotide sequence ID" value="XM_025672326.1"/>
</dbReference>
<dbReference type="GeneID" id="37176018"/>
<name>A0A8T8WXN3_ASPJA</name>
<sequence length="53" mass="5972">MVYHTFPGRPRSSVYALFEFPGMAVTVGRSVVQGLEGRIRQKHPSTSSLWRGH</sequence>
<evidence type="ECO:0000313" key="1">
    <source>
        <dbReference type="EMBL" id="RAH80593.1"/>
    </source>
</evidence>
<protein>
    <submittedName>
        <fullName evidence="1">Uncharacterized protein</fullName>
    </submittedName>
</protein>
<evidence type="ECO:0000313" key="2">
    <source>
        <dbReference type="Proteomes" id="UP000249497"/>
    </source>
</evidence>
<dbReference type="AlphaFoldDB" id="A0A8T8WXN3"/>
<organism evidence="1 2">
    <name type="scientific">Aspergillus japonicus CBS 114.51</name>
    <dbReference type="NCBI Taxonomy" id="1448312"/>
    <lineage>
        <taxon>Eukaryota</taxon>
        <taxon>Fungi</taxon>
        <taxon>Dikarya</taxon>
        <taxon>Ascomycota</taxon>
        <taxon>Pezizomycotina</taxon>
        <taxon>Eurotiomycetes</taxon>
        <taxon>Eurotiomycetidae</taxon>
        <taxon>Eurotiales</taxon>
        <taxon>Aspergillaceae</taxon>
        <taxon>Aspergillus</taxon>
        <taxon>Aspergillus subgen. Circumdati</taxon>
    </lineage>
</organism>
<accession>A0A8T8WXN3</accession>
<gene>
    <name evidence="1" type="ORF">BO86DRAFT_390186</name>
</gene>
<keyword evidence="2" id="KW-1185">Reference proteome</keyword>
<dbReference type="EMBL" id="KZ824802">
    <property type="protein sequence ID" value="RAH80593.1"/>
    <property type="molecule type" value="Genomic_DNA"/>
</dbReference>
<reference evidence="1 2" key="1">
    <citation type="submission" date="2018-02" db="EMBL/GenBank/DDBJ databases">
        <title>The genomes of Aspergillus section Nigri reveals drivers in fungal speciation.</title>
        <authorList>
            <consortium name="DOE Joint Genome Institute"/>
            <person name="Vesth T.C."/>
            <person name="Nybo J."/>
            <person name="Theobald S."/>
            <person name="Brandl J."/>
            <person name="Frisvad J.C."/>
            <person name="Nielsen K.F."/>
            <person name="Lyhne E.K."/>
            <person name="Kogle M.E."/>
            <person name="Kuo A."/>
            <person name="Riley R."/>
            <person name="Clum A."/>
            <person name="Nolan M."/>
            <person name="Lipzen A."/>
            <person name="Salamov A."/>
            <person name="Henrissat B."/>
            <person name="Wiebenga A."/>
            <person name="De vries R.P."/>
            <person name="Grigoriev I.V."/>
            <person name="Mortensen U.H."/>
            <person name="Andersen M.R."/>
            <person name="Baker S.E."/>
        </authorList>
    </citation>
    <scope>NUCLEOTIDE SEQUENCE [LARGE SCALE GENOMIC DNA]</scope>
    <source>
        <strain evidence="1 2">CBS 114.51</strain>
    </source>
</reference>
<dbReference type="Proteomes" id="UP000249497">
    <property type="component" value="Unassembled WGS sequence"/>
</dbReference>
<proteinExistence type="predicted"/>